<organism evidence="2 3">
    <name type="scientific">Schizothecium vesticola</name>
    <dbReference type="NCBI Taxonomy" id="314040"/>
    <lineage>
        <taxon>Eukaryota</taxon>
        <taxon>Fungi</taxon>
        <taxon>Dikarya</taxon>
        <taxon>Ascomycota</taxon>
        <taxon>Pezizomycotina</taxon>
        <taxon>Sordariomycetes</taxon>
        <taxon>Sordariomycetidae</taxon>
        <taxon>Sordariales</taxon>
        <taxon>Schizotheciaceae</taxon>
        <taxon>Schizothecium</taxon>
    </lineage>
</organism>
<reference evidence="2" key="1">
    <citation type="submission" date="2023-06" db="EMBL/GenBank/DDBJ databases">
        <title>Genome-scale phylogeny and comparative genomics of the fungal order Sordariales.</title>
        <authorList>
            <consortium name="Lawrence Berkeley National Laboratory"/>
            <person name="Hensen N."/>
            <person name="Bonometti L."/>
            <person name="Westerberg I."/>
            <person name="Brannstrom I.O."/>
            <person name="Guillou S."/>
            <person name="Cros-Aarteil S."/>
            <person name="Calhoun S."/>
            <person name="Haridas S."/>
            <person name="Kuo A."/>
            <person name="Mondo S."/>
            <person name="Pangilinan J."/>
            <person name="Riley R."/>
            <person name="LaButti K."/>
            <person name="Andreopoulos B."/>
            <person name="Lipzen A."/>
            <person name="Chen C."/>
            <person name="Yanf M."/>
            <person name="Daum C."/>
            <person name="Ng V."/>
            <person name="Clum A."/>
            <person name="Steindorff A."/>
            <person name="Ohm R."/>
            <person name="Martin F."/>
            <person name="Silar P."/>
            <person name="Natvig D."/>
            <person name="Lalanne C."/>
            <person name="Gautier V."/>
            <person name="Ament-velasquez S.L."/>
            <person name="Kruys A."/>
            <person name="Hutchinson M.I."/>
            <person name="Powell A.J."/>
            <person name="Barry K."/>
            <person name="Miller A.N."/>
            <person name="Grigoriev I.V."/>
            <person name="Debuchy R."/>
            <person name="Gladieux P."/>
            <person name="Thoren M.H."/>
            <person name="Johannesson H."/>
        </authorList>
    </citation>
    <scope>NUCLEOTIDE SEQUENCE</scope>
    <source>
        <strain evidence="2">SMH3187-1</strain>
    </source>
</reference>
<dbReference type="InterPro" id="IPR027417">
    <property type="entry name" value="P-loop_NTPase"/>
</dbReference>
<dbReference type="Proteomes" id="UP001172155">
    <property type="component" value="Unassembled WGS sequence"/>
</dbReference>
<evidence type="ECO:0000256" key="1">
    <source>
        <dbReference type="SAM" id="MobiDB-lite"/>
    </source>
</evidence>
<evidence type="ECO:0008006" key="4">
    <source>
        <dbReference type="Google" id="ProtNLM"/>
    </source>
</evidence>
<sequence>MRSRRDLFGLCPFRSLTTRSPPGHGREHRFGQAHGPNADSRQAPARHVRNQPTTTSVLRSVHLIRVASCRGCQFDFPTMACSATSLFTERGEPNTYPGIEEYTHRVGRTTSHRGLATSFFTERDEPMASVLTRLGTPQETNQDIPDFLEQYKVGDGRKLLFVDPDFEG</sequence>
<keyword evidence="3" id="KW-1185">Reference proteome</keyword>
<dbReference type="AlphaFoldDB" id="A0AA40F358"/>
<name>A0AA40F358_9PEZI</name>
<evidence type="ECO:0000313" key="3">
    <source>
        <dbReference type="Proteomes" id="UP001172155"/>
    </source>
</evidence>
<gene>
    <name evidence="2" type="ORF">B0T18DRAFT_121663</name>
</gene>
<evidence type="ECO:0000313" key="2">
    <source>
        <dbReference type="EMBL" id="KAK0750067.1"/>
    </source>
</evidence>
<comment type="caution">
    <text evidence="2">The sequence shown here is derived from an EMBL/GenBank/DDBJ whole genome shotgun (WGS) entry which is preliminary data.</text>
</comment>
<dbReference type="EMBL" id="JAUKUD010000003">
    <property type="protein sequence ID" value="KAK0750067.1"/>
    <property type="molecule type" value="Genomic_DNA"/>
</dbReference>
<accession>A0AA40F358</accession>
<proteinExistence type="predicted"/>
<feature type="region of interest" description="Disordered" evidence="1">
    <location>
        <begin position="17"/>
        <end position="54"/>
    </location>
</feature>
<dbReference type="Gene3D" id="3.40.50.300">
    <property type="entry name" value="P-loop containing nucleotide triphosphate hydrolases"/>
    <property type="match status" value="1"/>
</dbReference>
<protein>
    <recommendedName>
        <fullName evidence="4">Helicase C-terminal domain-containing protein</fullName>
    </recommendedName>
</protein>